<name>A0A9D4QM56_DREPO</name>
<evidence type="ECO:0000256" key="1">
    <source>
        <dbReference type="SAM" id="MobiDB-lite"/>
    </source>
</evidence>
<proteinExistence type="predicted"/>
<reference evidence="2" key="2">
    <citation type="submission" date="2020-11" db="EMBL/GenBank/DDBJ databases">
        <authorList>
            <person name="McCartney M.A."/>
            <person name="Auch B."/>
            <person name="Kono T."/>
            <person name="Mallez S."/>
            <person name="Becker A."/>
            <person name="Gohl D.M."/>
            <person name="Silverstein K.A.T."/>
            <person name="Koren S."/>
            <person name="Bechman K.B."/>
            <person name="Herman A."/>
            <person name="Abrahante J.E."/>
            <person name="Garbe J."/>
        </authorList>
    </citation>
    <scope>NUCLEOTIDE SEQUENCE</scope>
    <source>
        <strain evidence="2">Duluth1</strain>
        <tissue evidence="2">Whole animal</tissue>
    </source>
</reference>
<feature type="region of interest" description="Disordered" evidence="1">
    <location>
        <begin position="120"/>
        <end position="169"/>
    </location>
</feature>
<comment type="caution">
    <text evidence="2">The sequence shown here is derived from an EMBL/GenBank/DDBJ whole genome shotgun (WGS) entry which is preliminary data.</text>
</comment>
<evidence type="ECO:0000313" key="3">
    <source>
        <dbReference type="Proteomes" id="UP000828390"/>
    </source>
</evidence>
<keyword evidence="3" id="KW-1185">Reference proteome</keyword>
<gene>
    <name evidence="2" type="ORF">DPMN_109621</name>
</gene>
<accession>A0A9D4QM56</accession>
<reference evidence="2" key="1">
    <citation type="journal article" date="2019" name="bioRxiv">
        <title>The Genome of the Zebra Mussel, Dreissena polymorpha: A Resource for Invasive Species Research.</title>
        <authorList>
            <person name="McCartney M.A."/>
            <person name="Auch B."/>
            <person name="Kono T."/>
            <person name="Mallez S."/>
            <person name="Zhang Y."/>
            <person name="Obille A."/>
            <person name="Becker A."/>
            <person name="Abrahante J.E."/>
            <person name="Garbe J."/>
            <person name="Badalamenti J.P."/>
            <person name="Herman A."/>
            <person name="Mangelson H."/>
            <person name="Liachko I."/>
            <person name="Sullivan S."/>
            <person name="Sone E.D."/>
            <person name="Koren S."/>
            <person name="Silverstein K.A.T."/>
            <person name="Beckman K.B."/>
            <person name="Gohl D.M."/>
        </authorList>
    </citation>
    <scope>NUCLEOTIDE SEQUENCE</scope>
    <source>
        <strain evidence="2">Duluth1</strain>
        <tissue evidence="2">Whole animal</tissue>
    </source>
</reference>
<dbReference type="EMBL" id="JAIWYP010000004">
    <property type="protein sequence ID" value="KAH3836251.1"/>
    <property type="molecule type" value="Genomic_DNA"/>
</dbReference>
<protein>
    <submittedName>
        <fullName evidence="2">Uncharacterized protein</fullName>
    </submittedName>
</protein>
<feature type="compositionally biased region" description="Polar residues" evidence="1">
    <location>
        <begin position="146"/>
        <end position="161"/>
    </location>
</feature>
<evidence type="ECO:0000313" key="2">
    <source>
        <dbReference type="EMBL" id="KAH3836251.1"/>
    </source>
</evidence>
<dbReference type="Proteomes" id="UP000828390">
    <property type="component" value="Unassembled WGS sequence"/>
</dbReference>
<dbReference type="AlphaFoldDB" id="A0A9D4QM56"/>
<organism evidence="2 3">
    <name type="scientific">Dreissena polymorpha</name>
    <name type="common">Zebra mussel</name>
    <name type="synonym">Mytilus polymorpha</name>
    <dbReference type="NCBI Taxonomy" id="45954"/>
    <lineage>
        <taxon>Eukaryota</taxon>
        <taxon>Metazoa</taxon>
        <taxon>Spiralia</taxon>
        <taxon>Lophotrochozoa</taxon>
        <taxon>Mollusca</taxon>
        <taxon>Bivalvia</taxon>
        <taxon>Autobranchia</taxon>
        <taxon>Heteroconchia</taxon>
        <taxon>Euheterodonta</taxon>
        <taxon>Imparidentia</taxon>
        <taxon>Neoheterodontei</taxon>
        <taxon>Myida</taxon>
        <taxon>Dreissenoidea</taxon>
        <taxon>Dreissenidae</taxon>
        <taxon>Dreissena</taxon>
    </lineage>
</organism>
<sequence>MAGNCDVDEGGEKHVAENIDTAEHCDIDEGSEMHVAENVDMAGHCDIDKDSEMHVAENVDMAGHCDIDEGGEILVHVDENVDTAGNCDKNECDDIENESYTCESTSDKADFGYFHDETNFNDSIEDPEYVPVDSKDSDTTEEGYSASVTCSYRNRQQATSDNHYRKRSS</sequence>